<dbReference type="RefSeq" id="WP_149402379.1">
    <property type="nucleotide sequence ID" value="NZ_BIXY01000043.1"/>
</dbReference>
<comment type="caution">
    <text evidence="1">The sequence shown here is derived from an EMBL/GenBank/DDBJ whole genome shotgun (WGS) entry which is preliminary data.</text>
</comment>
<sequence>MDSVEFVDYVHPYIETAVGYFVDPMKLSGLYSARAIELFWNALYDEIGHFLVRTYDQLEAEELFVAGETLCWAFGCNDDNIIAGWSWMRGEEQSLQCEEGPIWRAFRNVGISIADVYDAGTFPKQYWVEIWYGPGSIKLLKHEQGRIQLILPTYIEARIELIQNTLNAYYAKSYQDIREIEAEDASGMVVKIRQHNLTVVEDAMQEPQPPVHAVYTCQIEQPRGLIQFSSARFPAKSLDELIVMLCYDFINFESFFTRQRFEELIGPLGHKRFIGVNTNTLKTIVHAAQGAVNEVRLDDATLQE</sequence>
<accession>A0A5A5TDS4</accession>
<keyword evidence="2" id="KW-1185">Reference proteome</keyword>
<name>A0A5A5TDS4_9CHLR</name>
<dbReference type="EMBL" id="BIXY01000043">
    <property type="protein sequence ID" value="GCF09438.1"/>
    <property type="molecule type" value="Genomic_DNA"/>
</dbReference>
<evidence type="ECO:0000313" key="1">
    <source>
        <dbReference type="EMBL" id="GCF09438.1"/>
    </source>
</evidence>
<dbReference type="OrthoDB" id="154017at2"/>
<reference evidence="1 2" key="1">
    <citation type="submission" date="2019-01" db="EMBL/GenBank/DDBJ databases">
        <title>Draft genome sequence of Dictyobacter sp. Uno17.</title>
        <authorList>
            <person name="Wang C.M."/>
            <person name="Zheng Y."/>
            <person name="Sakai Y."/>
            <person name="Abe K."/>
            <person name="Yokota A."/>
            <person name="Yabe S."/>
        </authorList>
    </citation>
    <scope>NUCLEOTIDE SEQUENCE [LARGE SCALE GENOMIC DNA]</scope>
    <source>
        <strain evidence="1 2">Uno17</strain>
    </source>
</reference>
<protein>
    <submittedName>
        <fullName evidence="1">Uncharacterized protein</fullName>
    </submittedName>
</protein>
<dbReference type="Proteomes" id="UP000322530">
    <property type="component" value="Unassembled WGS sequence"/>
</dbReference>
<evidence type="ECO:0000313" key="2">
    <source>
        <dbReference type="Proteomes" id="UP000322530"/>
    </source>
</evidence>
<dbReference type="AlphaFoldDB" id="A0A5A5TDS4"/>
<proteinExistence type="predicted"/>
<gene>
    <name evidence="1" type="ORF">KDI_30020</name>
</gene>
<organism evidence="1 2">
    <name type="scientific">Dictyobacter arantiisoli</name>
    <dbReference type="NCBI Taxonomy" id="2014874"/>
    <lineage>
        <taxon>Bacteria</taxon>
        <taxon>Bacillati</taxon>
        <taxon>Chloroflexota</taxon>
        <taxon>Ktedonobacteria</taxon>
        <taxon>Ktedonobacterales</taxon>
        <taxon>Dictyobacteraceae</taxon>
        <taxon>Dictyobacter</taxon>
    </lineage>
</organism>